<dbReference type="InterPro" id="IPR043129">
    <property type="entry name" value="ATPase_NBD"/>
</dbReference>
<evidence type="ECO:0000256" key="3">
    <source>
        <dbReference type="ARBA" id="ARBA00022833"/>
    </source>
</evidence>
<dbReference type="Proteomes" id="UP001207930">
    <property type="component" value="Unassembled WGS sequence"/>
</dbReference>
<dbReference type="Pfam" id="PF00480">
    <property type="entry name" value="ROK"/>
    <property type="match status" value="1"/>
</dbReference>
<evidence type="ECO:0000313" key="8">
    <source>
        <dbReference type="Proteomes" id="UP001207930"/>
    </source>
</evidence>
<evidence type="ECO:0000313" key="7">
    <source>
        <dbReference type="EMBL" id="MCW1887643.1"/>
    </source>
</evidence>
<comment type="catalytic activity">
    <reaction evidence="6">
        <text>D-fructose + ATP = D-fructose 6-phosphate + ADP + H(+)</text>
        <dbReference type="Rhea" id="RHEA:16125"/>
        <dbReference type="ChEBI" id="CHEBI:15378"/>
        <dbReference type="ChEBI" id="CHEBI:30616"/>
        <dbReference type="ChEBI" id="CHEBI:37721"/>
        <dbReference type="ChEBI" id="CHEBI:61527"/>
        <dbReference type="ChEBI" id="CHEBI:456216"/>
        <dbReference type="EC" id="2.7.1.4"/>
    </reaction>
</comment>
<organism evidence="7 8">
    <name type="scientific">Luteolibacter flavescens</name>
    <dbReference type="NCBI Taxonomy" id="1859460"/>
    <lineage>
        <taxon>Bacteria</taxon>
        <taxon>Pseudomonadati</taxon>
        <taxon>Verrucomicrobiota</taxon>
        <taxon>Verrucomicrobiia</taxon>
        <taxon>Verrucomicrobiales</taxon>
        <taxon>Verrucomicrobiaceae</taxon>
        <taxon>Luteolibacter</taxon>
    </lineage>
</organism>
<accession>A0ABT3FVM3</accession>
<dbReference type="CDD" id="cd24067">
    <property type="entry name" value="ASKHA_NBD_ROK_BsFRK-like"/>
    <property type="match status" value="1"/>
</dbReference>
<evidence type="ECO:0000256" key="4">
    <source>
        <dbReference type="ARBA" id="ARBA00022842"/>
    </source>
</evidence>
<gene>
    <name evidence="7" type="ORF">OKA04_23095</name>
</gene>
<dbReference type="RefSeq" id="WP_264503599.1">
    <property type="nucleotide sequence ID" value="NZ_JAPDDS010000020.1"/>
</dbReference>
<dbReference type="InterPro" id="IPR000600">
    <property type="entry name" value="ROK"/>
</dbReference>
<reference evidence="7 8" key="1">
    <citation type="submission" date="2022-10" db="EMBL/GenBank/DDBJ databases">
        <title>Luteolibacter flavescens strain MCCC 1K03193, whole genome shotgun sequencing project.</title>
        <authorList>
            <person name="Zhao G."/>
            <person name="Shen L."/>
        </authorList>
    </citation>
    <scope>NUCLEOTIDE SEQUENCE [LARGE SCALE GENOMIC DNA]</scope>
    <source>
        <strain evidence="7 8">MCCC 1K03193</strain>
    </source>
</reference>
<dbReference type="PANTHER" id="PTHR42742">
    <property type="entry name" value="TRANSCRIPTIONAL REPRESSOR MPRA"/>
    <property type="match status" value="1"/>
</dbReference>
<dbReference type="InterPro" id="IPR051804">
    <property type="entry name" value="Carb_Metab_Reg_Kinase/Isom"/>
</dbReference>
<proteinExistence type="predicted"/>
<sequence length="329" mass="34638">MPSTIVGAIEAGGTKFVCAVGNGPGSGILERTRFDSGDNPARLMREVVDWFLGQQDKHGEIAGLGLASFGPVDLDENSPTYGYITTTPKRGWQHADILGPLRRAFPGVPAIFDTDVNGAALGEARWGAATGLEDFIYVTAGTGIGGGGMARGRLLHGLVHPEMGHMGLPRIDGDDFEGVCPFHGRCWEGLCSGPAIAKRAGMPAESIPPDHPAWDLTARYMAHAFVNLTCVLSPRRIILGGSVRKAGRLGEEAFLGKVRTAFRDVLAGYIQSPSLDERGIEDYIVPPLLGDDAGVCGAIALAQSVAKTAATPERSRRESIGTSVGHIVS</sequence>
<dbReference type="SUPFAM" id="SSF53067">
    <property type="entry name" value="Actin-like ATPase domain"/>
    <property type="match status" value="1"/>
</dbReference>
<evidence type="ECO:0000256" key="6">
    <source>
        <dbReference type="ARBA" id="ARBA00048451"/>
    </source>
</evidence>
<name>A0ABT3FVM3_9BACT</name>
<evidence type="ECO:0000256" key="2">
    <source>
        <dbReference type="ARBA" id="ARBA00022723"/>
    </source>
</evidence>
<evidence type="ECO:0000256" key="1">
    <source>
        <dbReference type="ARBA" id="ARBA00001946"/>
    </source>
</evidence>
<evidence type="ECO:0000256" key="5">
    <source>
        <dbReference type="ARBA" id="ARBA00038887"/>
    </source>
</evidence>
<dbReference type="PANTHER" id="PTHR42742:SF3">
    <property type="entry name" value="FRUCTOKINASE"/>
    <property type="match status" value="1"/>
</dbReference>
<protein>
    <recommendedName>
        <fullName evidence="5">fructokinase</fullName>
        <ecNumber evidence="5">2.7.1.4</ecNumber>
    </recommendedName>
</protein>
<dbReference type="EMBL" id="JAPDDS010000020">
    <property type="protein sequence ID" value="MCW1887643.1"/>
    <property type="molecule type" value="Genomic_DNA"/>
</dbReference>
<dbReference type="EC" id="2.7.1.4" evidence="5"/>
<keyword evidence="2" id="KW-0479">Metal-binding</keyword>
<keyword evidence="3" id="KW-0862">Zinc</keyword>
<keyword evidence="8" id="KW-1185">Reference proteome</keyword>
<dbReference type="Gene3D" id="3.30.420.40">
    <property type="match status" value="2"/>
</dbReference>
<comment type="cofactor">
    <cofactor evidence="1">
        <name>Mg(2+)</name>
        <dbReference type="ChEBI" id="CHEBI:18420"/>
    </cofactor>
</comment>
<keyword evidence="4" id="KW-0460">Magnesium</keyword>
<comment type="caution">
    <text evidence="7">The sequence shown here is derived from an EMBL/GenBank/DDBJ whole genome shotgun (WGS) entry which is preliminary data.</text>
</comment>